<dbReference type="Pfam" id="PF14220">
    <property type="entry name" value="DUF4329"/>
    <property type="match status" value="1"/>
</dbReference>
<evidence type="ECO:0000256" key="2">
    <source>
        <dbReference type="SAM" id="MobiDB-lite"/>
    </source>
</evidence>
<protein>
    <submittedName>
        <fullName evidence="5">DUF4329 domain-containing protein</fullName>
    </submittedName>
</protein>
<dbReference type="RefSeq" id="WP_186942891.1">
    <property type="nucleotide sequence ID" value="NZ_JACOGA010000014.1"/>
</dbReference>
<dbReference type="NCBIfam" id="TIGR03696">
    <property type="entry name" value="Rhs_assc_core"/>
    <property type="match status" value="1"/>
</dbReference>
<name>A0ABR6YEH7_9BURK</name>
<evidence type="ECO:0000313" key="6">
    <source>
        <dbReference type="Proteomes" id="UP000624279"/>
    </source>
</evidence>
<dbReference type="InterPro" id="IPR022385">
    <property type="entry name" value="Rhs_assc_core"/>
</dbReference>
<dbReference type="Gene3D" id="2.180.10.10">
    <property type="entry name" value="RHS repeat-associated core"/>
    <property type="match status" value="1"/>
</dbReference>
<dbReference type="Proteomes" id="UP000624279">
    <property type="component" value="Unassembled WGS sequence"/>
</dbReference>
<proteinExistence type="predicted"/>
<evidence type="ECO:0000313" key="5">
    <source>
        <dbReference type="EMBL" id="MBC3874907.1"/>
    </source>
</evidence>
<keyword evidence="6" id="KW-1185">Reference proteome</keyword>
<dbReference type="EMBL" id="JACOGA010000014">
    <property type="protein sequence ID" value="MBC3874907.1"/>
    <property type="molecule type" value="Genomic_DNA"/>
</dbReference>
<dbReference type="PANTHER" id="PTHR32305">
    <property type="match status" value="1"/>
</dbReference>
<feature type="region of interest" description="Disordered" evidence="2">
    <location>
        <begin position="290"/>
        <end position="309"/>
    </location>
</feature>
<feature type="domain" description="DUF4329" evidence="3">
    <location>
        <begin position="256"/>
        <end position="385"/>
    </location>
</feature>
<dbReference type="Pfam" id="PF25023">
    <property type="entry name" value="TEN_YD-shell"/>
    <property type="match status" value="1"/>
</dbReference>
<feature type="domain" description="Teneurin-like YD-shell" evidence="4">
    <location>
        <begin position="140"/>
        <end position="236"/>
    </location>
</feature>
<feature type="region of interest" description="Disordered" evidence="2">
    <location>
        <begin position="378"/>
        <end position="397"/>
    </location>
</feature>
<evidence type="ECO:0000256" key="1">
    <source>
        <dbReference type="ARBA" id="ARBA00022737"/>
    </source>
</evidence>
<dbReference type="InterPro" id="IPR050708">
    <property type="entry name" value="T6SS_VgrG/RHS"/>
</dbReference>
<gene>
    <name evidence="5" type="ORF">H8K55_15045</name>
</gene>
<dbReference type="InterPro" id="IPR056823">
    <property type="entry name" value="TEN-like_YD-shell"/>
</dbReference>
<dbReference type="PANTHER" id="PTHR32305:SF17">
    <property type="entry name" value="TRNA NUCLEASE WAPA"/>
    <property type="match status" value="1"/>
</dbReference>
<keyword evidence="1" id="KW-0677">Repeat</keyword>
<evidence type="ECO:0000259" key="3">
    <source>
        <dbReference type="Pfam" id="PF14220"/>
    </source>
</evidence>
<comment type="caution">
    <text evidence="5">The sequence shown here is derived from an EMBL/GenBank/DDBJ whole genome shotgun (WGS) entry which is preliminary data.</text>
</comment>
<dbReference type="InterPro" id="IPR025479">
    <property type="entry name" value="DUF4329"/>
</dbReference>
<organism evidence="5 6">
    <name type="scientific">Undibacterium flavidum</name>
    <dbReference type="NCBI Taxonomy" id="2762297"/>
    <lineage>
        <taxon>Bacteria</taxon>
        <taxon>Pseudomonadati</taxon>
        <taxon>Pseudomonadota</taxon>
        <taxon>Betaproteobacteria</taxon>
        <taxon>Burkholderiales</taxon>
        <taxon>Oxalobacteraceae</taxon>
        <taxon>Undibacterium</taxon>
    </lineage>
</organism>
<accession>A0ABR6YEH7</accession>
<evidence type="ECO:0000259" key="4">
    <source>
        <dbReference type="Pfam" id="PF25023"/>
    </source>
</evidence>
<reference evidence="5 6" key="1">
    <citation type="submission" date="2020-08" db="EMBL/GenBank/DDBJ databases">
        <title>Novel species isolated from subtropical streams in China.</title>
        <authorList>
            <person name="Lu H."/>
        </authorList>
    </citation>
    <scope>NUCLEOTIDE SEQUENCE [LARGE SCALE GENOMIC DNA]</scope>
    <source>
        <strain evidence="5 6">LX15W</strain>
    </source>
</reference>
<sequence>MKQSMLMKTKRSIKSILTMLQLLVLLLTVSLGLSSHAQTGSLTITRTPSTMIAGQPFTITWSSTEPTAVATKYSCVSPAGGFAGSASLSVSGSSNGTADPNWVWKDSTCTWTVVNAAGTILASRTDIMKTVPAPVNGVTYIHTDGLGSPVAKSDANGNLIATSRTRYEPYGMAVAGTATPTIGFTGHVNDADTGLTYMQQRYYDPVAGRFLSTDPVLTDVNTAASFNRYTYALNNPYKYIDPDGRDAGDPFKTARAAAIDVIKSINPTSKSKNIEHAGLIYKDKDGSFKATEPKAGTTQHSDPFKSPAPKNTTIIGGYHTHGEYSLKDKDTGKITATADPKRDNVGSDKFLDNDKVFIRQQNPNFIGYLGTPGGKIFEYDPSKGKPDTVIYSPQTEK</sequence>